<evidence type="ECO:0000313" key="1">
    <source>
        <dbReference type="EMBL" id="MBR7836566.1"/>
    </source>
</evidence>
<dbReference type="Proteomes" id="UP000675781">
    <property type="component" value="Unassembled WGS sequence"/>
</dbReference>
<comment type="caution">
    <text evidence="1">The sequence shown here is derived from an EMBL/GenBank/DDBJ whole genome shotgun (WGS) entry which is preliminary data.</text>
</comment>
<accession>A0A941ESL6</accession>
<evidence type="ECO:0000313" key="2">
    <source>
        <dbReference type="Proteomes" id="UP000675781"/>
    </source>
</evidence>
<name>A0A941ESL6_9ACTN</name>
<dbReference type="AlphaFoldDB" id="A0A941ESL6"/>
<gene>
    <name evidence="1" type="ORF">KDL01_25025</name>
</gene>
<dbReference type="EMBL" id="JAGSOG010000149">
    <property type="protein sequence ID" value="MBR7836566.1"/>
    <property type="molecule type" value="Genomic_DNA"/>
</dbReference>
<protein>
    <recommendedName>
        <fullName evidence="3">Diadenosine tetraphosphate (Ap4A) hydrolase</fullName>
    </recommendedName>
</protein>
<keyword evidence="2" id="KW-1185">Reference proteome</keyword>
<evidence type="ECO:0008006" key="3">
    <source>
        <dbReference type="Google" id="ProtNLM"/>
    </source>
</evidence>
<organism evidence="1 2">
    <name type="scientific">Actinospica durhamensis</name>
    <dbReference type="NCBI Taxonomy" id="1508375"/>
    <lineage>
        <taxon>Bacteria</taxon>
        <taxon>Bacillati</taxon>
        <taxon>Actinomycetota</taxon>
        <taxon>Actinomycetes</taxon>
        <taxon>Catenulisporales</taxon>
        <taxon>Actinospicaceae</taxon>
        <taxon>Actinospica</taxon>
    </lineage>
</organism>
<reference evidence="1" key="1">
    <citation type="submission" date="2021-04" db="EMBL/GenBank/DDBJ databases">
        <title>Genome based classification of Actinospica acidithermotolerans sp. nov., an actinobacterium isolated from an Indonesian hot spring.</title>
        <authorList>
            <person name="Kusuma A.B."/>
            <person name="Putra K.E."/>
            <person name="Nafisah S."/>
            <person name="Loh J."/>
            <person name="Nouioui I."/>
            <person name="Goodfellow M."/>
        </authorList>
    </citation>
    <scope>NUCLEOTIDE SEQUENCE</scope>
    <source>
        <strain evidence="1">CSCA 57</strain>
    </source>
</reference>
<sequence>MSTDEPDPVVQPSEYVSDLPIGVELKPKVDHFTWDVFPFAKDDEGRVRIRRLDQPVLPEPPRNGEDGPRDCVICAKPDEKYLWTDEHWRVAYQDPEERRGSLATVFLEPRVHTDLGDLPAERALELGPMIVRVERALASLEGVGRVHVNRWGDGVAHLHLWFTARPAGMLQLRGTFLPLWNSLLPRVTTQYFDGVNMKLAAALEKDGGRAHVR</sequence>
<dbReference type="InterPro" id="IPR036265">
    <property type="entry name" value="HIT-like_sf"/>
</dbReference>
<dbReference type="RefSeq" id="WP_212531042.1">
    <property type="nucleotide sequence ID" value="NZ_JAGSOG010000149.1"/>
</dbReference>
<dbReference type="SUPFAM" id="SSF54197">
    <property type="entry name" value="HIT-like"/>
    <property type="match status" value="1"/>
</dbReference>
<proteinExistence type="predicted"/>
<dbReference type="Gene3D" id="3.30.428.10">
    <property type="entry name" value="HIT-like"/>
    <property type="match status" value="1"/>
</dbReference>